<sequence length="40" mass="4859">MTRQYWSAYWMFVMRDDSATVWTLCGRLPNVMKNYRGIIP</sequence>
<protein>
    <submittedName>
        <fullName evidence="1">Uncharacterized protein</fullName>
    </submittedName>
</protein>
<dbReference type="Proteomes" id="UP000295573">
    <property type="component" value="Unassembled WGS sequence"/>
</dbReference>
<reference evidence="1 2" key="1">
    <citation type="journal article" date="2015" name="Stand. Genomic Sci.">
        <title>Genomic Encyclopedia of Bacterial and Archaeal Type Strains, Phase III: the genomes of soil and plant-associated and newly described type strains.</title>
        <authorList>
            <person name="Whitman W.B."/>
            <person name="Woyke T."/>
            <person name="Klenk H.P."/>
            <person name="Zhou Y."/>
            <person name="Lilburn T.G."/>
            <person name="Beck B.J."/>
            <person name="De Vos P."/>
            <person name="Vandamme P."/>
            <person name="Eisen J.A."/>
            <person name="Garrity G."/>
            <person name="Hugenholtz P."/>
            <person name="Kyrpides N.C."/>
        </authorList>
    </citation>
    <scope>NUCLEOTIDE SEQUENCE [LARGE SCALE GENOMIC DNA]</scope>
    <source>
        <strain evidence="1 2">VKM Ac-2541</strain>
    </source>
</reference>
<organism evidence="1 2">
    <name type="scientific">Kribbella antiqua</name>
    <dbReference type="NCBI Taxonomy" id="2512217"/>
    <lineage>
        <taxon>Bacteria</taxon>
        <taxon>Bacillati</taxon>
        <taxon>Actinomycetota</taxon>
        <taxon>Actinomycetes</taxon>
        <taxon>Propionibacteriales</taxon>
        <taxon>Kribbellaceae</taxon>
        <taxon>Kribbella</taxon>
    </lineage>
</organism>
<proteinExistence type="predicted"/>
<gene>
    <name evidence="1" type="ORF">EV646_11099</name>
</gene>
<evidence type="ECO:0000313" key="1">
    <source>
        <dbReference type="EMBL" id="TCO44386.1"/>
    </source>
</evidence>
<dbReference type="AlphaFoldDB" id="A0A4R2IJE6"/>
<keyword evidence="2" id="KW-1185">Reference proteome</keyword>
<name>A0A4R2IJE6_9ACTN</name>
<comment type="caution">
    <text evidence="1">The sequence shown here is derived from an EMBL/GenBank/DDBJ whole genome shotgun (WGS) entry which is preliminary data.</text>
</comment>
<evidence type="ECO:0000313" key="2">
    <source>
        <dbReference type="Proteomes" id="UP000295573"/>
    </source>
</evidence>
<accession>A0A4R2IJE6</accession>
<dbReference type="EMBL" id="SLWR01000010">
    <property type="protein sequence ID" value="TCO44386.1"/>
    <property type="molecule type" value="Genomic_DNA"/>
</dbReference>